<dbReference type="PANTHER" id="PTHR46696">
    <property type="entry name" value="P450, PUTATIVE (EUROFUNG)-RELATED"/>
    <property type="match status" value="1"/>
</dbReference>
<dbReference type="GO" id="GO:0005506">
    <property type="term" value="F:iron ion binding"/>
    <property type="evidence" value="ECO:0007669"/>
    <property type="project" value="InterPro"/>
</dbReference>
<keyword evidence="3 8" id="KW-0349">Heme</keyword>
<dbReference type="OrthoDB" id="5241086at2"/>
<dbReference type="Gene3D" id="1.10.630.10">
    <property type="entry name" value="Cytochrome P450"/>
    <property type="match status" value="1"/>
</dbReference>
<dbReference type="AlphaFoldDB" id="A0A1A2Z8I9"/>
<dbReference type="RefSeq" id="WP_065014871.1">
    <property type="nucleotide sequence ID" value="NZ_LZKJ01000117.1"/>
</dbReference>
<proteinExistence type="inferred from homology"/>
<evidence type="ECO:0000313" key="9">
    <source>
        <dbReference type="EMBL" id="OBI45822.1"/>
    </source>
</evidence>
<dbReference type="Proteomes" id="UP000093592">
    <property type="component" value="Unassembled WGS sequence"/>
</dbReference>
<dbReference type="InterPro" id="IPR036396">
    <property type="entry name" value="Cyt_P450_sf"/>
</dbReference>
<organism evidence="9 10">
    <name type="scientific">Mycobacterium kyorinense</name>
    <dbReference type="NCBI Taxonomy" id="487514"/>
    <lineage>
        <taxon>Bacteria</taxon>
        <taxon>Bacillati</taxon>
        <taxon>Actinomycetota</taxon>
        <taxon>Actinomycetes</taxon>
        <taxon>Mycobacteriales</taxon>
        <taxon>Mycobacteriaceae</taxon>
        <taxon>Mycobacterium</taxon>
    </lineage>
</organism>
<dbReference type="InterPro" id="IPR017972">
    <property type="entry name" value="Cyt_P450_CS"/>
</dbReference>
<keyword evidence="4 8" id="KW-0479">Metal-binding</keyword>
<keyword evidence="6 8" id="KW-0408">Iron</keyword>
<reference evidence="10" key="1">
    <citation type="submission" date="2016-06" db="EMBL/GenBank/DDBJ databases">
        <authorList>
            <person name="Sutton G."/>
            <person name="Brinkac L."/>
            <person name="Sanka R."/>
            <person name="Adams M."/>
            <person name="Lau E."/>
            <person name="Sam S."/>
            <person name="Sreng N."/>
            <person name="Him V."/>
            <person name="Kerleguer A."/>
            <person name="Cheng S."/>
        </authorList>
    </citation>
    <scope>NUCLEOTIDE SEQUENCE [LARGE SCALE GENOMIC DNA]</scope>
    <source>
        <strain evidence="10">E861</strain>
    </source>
</reference>
<dbReference type="SUPFAM" id="SSF48264">
    <property type="entry name" value="Cytochrome P450"/>
    <property type="match status" value="1"/>
</dbReference>
<dbReference type="EMBL" id="LZKJ01000117">
    <property type="protein sequence ID" value="OBI45822.1"/>
    <property type="molecule type" value="Genomic_DNA"/>
</dbReference>
<evidence type="ECO:0000256" key="6">
    <source>
        <dbReference type="ARBA" id="ARBA00023004"/>
    </source>
</evidence>
<evidence type="ECO:0000313" key="10">
    <source>
        <dbReference type="Proteomes" id="UP000093592"/>
    </source>
</evidence>
<comment type="cofactor">
    <cofactor evidence="1">
        <name>heme</name>
        <dbReference type="ChEBI" id="CHEBI:30413"/>
    </cofactor>
</comment>
<keyword evidence="5 8" id="KW-0560">Oxidoreductase</keyword>
<accession>A0A1A2Z8I9</accession>
<dbReference type="PRINTS" id="PR00359">
    <property type="entry name" value="BP450"/>
</dbReference>
<dbReference type="Pfam" id="PF00067">
    <property type="entry name" value="p450"/>
    <property type="match status" value="1"/>
</dbReference>
<dbReference type="PANTHER" id="PTHR46696:SF4">
    <property type="entry name" value="BIOTIN BIOSYNTHESIS CYTOCHROME P450"/>
    <property type="match status" value="1"/>
</dbReference>
<dbReference type="CDD" id="cd11033">
    <property type="entry name" value="CYP142-like"/>
    <property type="match status" value="1"/>
</dbReference>
<dbReference type="GO" id="GO:0006707">
    <property type="term" value="P:cholesterol catabolic process"/>
    <property type="evidence" value="ECO:0007669"/>
    <property type="project" value="TreeGrafter"/>
</dbReference>
<protein>
    <submittedName>
        <fullName evidence="9">Cytochrome</fullName>
    </submittedName>
</protein>
<dbReference type="PROSITE" id="PS00086">
    <property type="entry name" value="CYTOCHROME_P450"/>
    <property type="match status" value="1"/>
</dbReference>
<evidence type="ECO:0000256" key="7">
    <source>
        <dbReference type="ARBA" id="ARBA00023033"/>
    </source>
</evidence>
<evidence type="ECO:0000256" key="4">
    <source>
        <dbReference type="ARBA" id="ARBA00022723"/>
    </source>
</evidence>
<evidence type="ECO:0000256" key="2">
    <source>
        <dbReference type="ARBA" id="ARBA00010617"/>
    </source>
</evidence>
<evidence type="ECO:0000256" key="8">
    <source>
        <dbReference type="RuleBase" id="RU000461"/>
    </source>
</evidence>
<comment type="similarity">
    <text evidence="2 8">Belongs to the cytochrome P450 family.</text>
</comment>
<sequence length="416" mass="46655">MSTPIIDEAAKVFADPTSYADEPRLHAALSHLRAHAPVSLVDCPPYRPFWAITKHADIMDIERDNNLWINEPRPLLATAEQDDFARAQLDSGMGLRTLIHMDDPQHRVVRAIGADWFRPKAMRALKVRVDELAKIYVDKMMAAGTECDFVQEVAVNYPLYVIMSLLGLPESDFPRMLKLTQELFGGDDEEFKRGNTPEEQLQILLDFFGYFNAITASRREHPTEDLASAIANARVDGQPLSDIDTASYYVIIATAGHDTTSATIAGGLQALIENPDQRQRLTENLDLMPLATEEMIRWVTPVKEFMRTATADTSVRGIPIAEGESVYLSYVSANRDEEVFEDPFRFDVGRDPNKHLAFGYGVHFCLGAALARMEVNSFFTELLPRLNSIELNGNPELISTVFVGGLKHLPIRYSLR</sequence>
<dbReference type="GO" id="GO:0008395">
    <property type="term" value="F:steroid hydroxylase activity"/>
    <property type="evidence" value="ECO:0007669"/>
    <property type="project" value="TreeGrafter"/>
</dbReference>
<dbReference type="PRINTS" id="PR00385">
    <property type="entry name" value="P450"/>
</dbReference>
<comment type="caution">
    <text evidence="9">The sequence shown here is derived from an EMBL/GenBank/DDBJ whole genome shotgun (WGS) entry which is preliminary data.</text>
</comment>
<evidence type="ECO:0000256" key="1">
    <source>
        <dbReference type="ARBA" id="ARBA00001971"/>
    </source>
</evidence>
<gene>
    <name evidence="9" type="ORF">A5707_01360</name>
</gene>
<dbReference type="FunFam" id="1.10.630.10:FF:000018">
    <property type="entry name" value="Cytochrome P450 monooxygenase"/>
    <property type="match status" value="1"/>
</dbReference>
<keyword evidence="7 8" id="KW-0503">Monooxygenase</keyword>
<dbReference type="InterPro" id="IPR001128">
    <property type="entry name" value="Cyt_P450"/>
</dbReference>
<dbReference type="InterPro" id="IPR002397">
    <property type="entry name" value="Cyt_P450_B"/>
</dbReference>
<evidence type="ECO:0000256" key="3">
    <source>
        <dbReference type="ARBA" id="ARBA00022617"/>
    </source>
</evidence>
<dbReference type="GO" id="GO:0020037">
    <property type="term" value="F:heme binding"/>
    <property type="evidence" value="ECO:0007669"/>
    <property type="project" value="InterPro"/>
</dbReference>
<dbReference type="GO" id="GO:0036199">
    <property type="term" value="F:cholest-4-en-3-one 26-monooxygenase activity"/>
    <property type="evidence" value="ECO:0007669"/>
    <property type="project" value="TreeGrafter"/>
</dbReference>
<evidence type="ECO:0000256" key="5">
    <source>
        <dbReference type="ARBA" id="ARBA00023002"/>
    </source>
</evidence>
<name>A0A1A2Z8I9_9MYCO</name>